<comment type="caution">
    <text evidence="1">The sequence shown here is derived from an EMBL/GenBank/DDBJ whole genome shotgun (WGS) entry which is preliminary data.</text>
</comment>
<accession>A0ABD2BLM0</accession>
<name>A0ABD2BLM0_VESMC</name>
<protein>
    <submittedName>
        <fullName evidence="1">Uncharacterized protein</fullName>
    </submittedName>
</protein>
<reference evidence="1 2" key="1">
    <citation type="journal article" date="2024" name="Ann. Entomol. Soc. Am.">
        <title>Genomic analyses of the southern and eastern yellowjacket wasps (Hymenoptera: Vespidae) reveal evolutionary signatures of social life.</title>
        <authorList>
            <person name="Catto M.A."/>
            <person name="Caine P.B."/>
            <person name="Orr S.E."/>
            <person name="Hunt B.G."/>
            <person name="Goodisman M.A.D."/>
        </authorList>
    </citation>
    <scope>NUCLEOTIDE SEQUENCE [LARGE SCALE GENOMIC DNA]</scope>
    <source>
        <strain evidence="1">232</strain>
        <tissue evidence="1">Head and thorax</tissue>
    </source>
</reference>
<keyword evidence="2" id="KW-1185">Reference proteome</keyword>
<dbReference type="Proteomes" id="UP001607303">
    <property type="component" value="Unassembled WGS sequence"/>
</dbReference>
<gene>
    <name evidence="1" type="ORF">V1477_014437</name>
</gene>
<sequence length="64" mass="7522">MHKESKDRGGTTAYTFVLNATPSAVLRMPTVRVKRHFFSLHNLKWRIYSELVFIDTLFCHVKLL</sequence>
<proteinExistence type="predicted"/>
<dbReference type="EMBL" id="JAYRBN010000074">
    <property type="protein sequence ID" value="KAL2733469.1"/>
    <property type="molecule type" value="Genomic_DNA"/>
</dbReference>
<organism evidence="1 2">
    <name type="scientific">Vespula maculifrons</name>
    <name type="common">Eastern yellow jacket</name>
    <name type="synonym">Wasp</name>
    <dbReference type="NCBI Taxonomy" id="7453"/>
    <lineage>
        <taxon>Eukaryota</taxon>
        <taxon>Metazoa</taxon>
        <taxon>Ecdysozoa</taxon>
        <taxon>Arthropoda</taxon>
        <taxon>Hexapoda</taxon>
        <taxon>Insecta</taxon>
        <taxon>Pterygota</taxon>
        <taxon>Neoptera</taxon>
        <taxon>Endopterygota</taxon>
        <taxon>Hymenoptera</taxon>
        <taxon>Apocrita</taxon>
        <taxon>Aculeata</taxon>
        <taxon>Vespoidea</taxon>
        <taxon>Vespidae</taxon>
        <taxon>Vespinae</taxon>
        <taxon>Vespula</taxon>
    </lineage>
</organism>
<evidence type="ECO:0000313" key="2">
    <source>
        <dbReference type="Proteomes" id="UP001607303"/>
    </source>
</evidence>
<evidence type="ECO:0000313" key="1">
    <source>
        <dbReference type="EMBL" id="KAL2733469.1"/>
    </source>
</evidence>
<dbReference type="AlphaFoldDB" id="A0ABD2BLM0"/>